<dbReference type="Gene3D" id="3.90.550.10">
    <property type="entry name" value="Spore Coat Polysaccharide Biosynthesis Protein SpsA, Chain A"/>
    <property type="match status" value="1"/>
</dbReference>
<evidence type="ECO:0000313" key="3">
    <source>
        <dbReference type="EMBL" id="GMA34272.1"/>
    </source>
</evidence>
<reference evidence="4" key="1">
    <citation type="journal article" date="2019" name="Int. J. Syst. Evol. Microbiol.">
        <title>The Global Catalogue of Microorganisms (GCM) 10K type strain sequencing project: providing services to taxonomists for standard genome sequencing and annotation.</title>
        <authorList>
            <consortium name="The Broad Institute Genomics Platform"/>
            <consortium name="The Broad Institute Genome Sequencing Center for Infectious Disease"/>
            <person name="Wu L."/>
            <person name="Ma J."/>
        </authorList>
    </citation>
    <scope>NUCLEOTIDE SEQUENCE [LARGE SCALE GENOMIC DNA]</scope>
    <source>
        <strain evidence="4">NBRC 112299</strain>
    </source>
</reference>
<dbReference type="InterPro" id="IPR025877">
    <property type="entry name" value="MobA-like_NTP_Trfase"/>
</dbReference>
<comment type="caution">
    <text evidence="3">The sequence shown here is derived from an EMBL/GenBank/DDBJ whole genome shotgun (WGS) entry which is preliminary data.</text>
</comment>
<evidence type="ECO:0000256" key="1">
    <source>
        <dbReference type="ARBA" id="ARBA00022679"/>
    </source>
</evidence>
<gene>
    <name evidence="3" type="ORF">GCM10025876_04760</name>
</gene>
<organism evidence="3 4">
    <name type="scientific">Demequina litorisediminis</name>
    <dbReference type="NCBI Taxonomy" id="1849022"/>
    <lineage>
        <taxon>Bacteria</taxon>
        <taxon>Bacillati</taxon>
        <taxon>Actinomycetota</taxon>
        <taxon>Actinomycetes</taxon>
        <taxon>Micrococcales</taxon>
        <taxon>Demequinaceae</taxon>
        <taxon>Demequina</taxon>
    </lineage>
</organism>
<evidence type="ECO:0000313" key="4">
    <source>
        <dbReference type="Proteomes" id="UP001157125"/>
    </source>
</evidence>
<dbReference type="EMBL" id="BSUN01000001">
    <property type="protein sequence ID" value="GMA34272.1"/>
    <property type="molecule type" value="Genomic_DNA"/>
</dbReference>
<dbReference type="RefSeq" id="WP_284327319.1">
    <property type="nucleotide sequence ID" value="NZ_BSUN01000001.1"/>
</dbReference>
<sequence>MNVDALVLAGGRATRLDGADKGALMVGGATLLERTLDAASGARTTVVVGPPEGVPAEVLTAREVPHHGGPVAAIAAGMAALPTPAADAVLVLACDMPYVADAVPVLLEAWHGDGAWAVDADGRTQPLLAVYDGATLRAAIASVGEVGGASMRRLTEGLAMVEVPVARAAADADTWEDVERLRKELS</sequence>
<dbReference type="Pfam" id="PF12804">
    <property type="entry name" value="NTP_transf_3"/>
    <property type="match status" value="1"/>
</dbReference>
<keyword evidence="1" id="KW-0808">Transferase</keyword>
<dbReference type="InterPro" id="IPR029044">
    <property type="entry name" value="Nucleotide-diphossugar_trans"/>
</dbReference>
<dbReference type="Proteomes" id="UP001157125">
    <property type="component" value="Unassembled WGS sequence"/>
</dbReference>
<accession>A0ABQ6I8V7</accession>
<dbReference type="PANTHER" id="PTHR19136:SF81">
    <property type="entry name" value="MOLYBDENUM COFACTOR GUANYLYLTRANSFERASE"/>
    <property type="match status" value="1"/>
</dbReference>
<dbReference type="SUPFAM" id="SSF53448">
    <property type="entry name" value="Nucleotide-diphospho-sugar transferases"/>
    <property type="match status" value="1"/>
</dbReference>
<dbReference type="PANTHER" id="PTHR19136">
    <property type="entry name" value="MOLYBDENUM COFACTOR GUANYLYLTRANSFERASE"/>
    <property type="match status" value="1"/>
</dbReference>
<protein>
    <recommendedName>
        <fullName evidence="2">MobA-like NTP transferase domain-containing protein</fullName>
    </recommendedName>
</protein>
<feature type="domain" description="MobA-like NTP transferase" evidence="2">
    <location>
        <begin position="5"/>
        <end position="154"/>
    </location>
</feature>
<proteinExistence type="predicted"/>
<evidence type="ECO:0000259" key="2">
    <source>
        <dbReference type="Pfam" id="PF12804"/>
    </source>
</evidence>
<name>A0ABQ6I8V7_9MICO</name>
<keyword evidence="4" id="KW-1185">Reference proteome</keyword>